<accession>A0A9K3P393</accession>
<gene>
    <name evidence="2" type="ORF">HanXRQr2_Chr01g0018221</name>
</gene>
<keyword evidence="3" id="KW-1185">Reference proteome</keyword>
<feature type="compositionally biased region" description="Basic and acidic residues" evidence="1">
    <location>
        <begin position="121"/>
        <end position="136"/>
    </location>
</feature>
<feature type="compositionally biased region" description="Basic and acidic residues" evidence="1">
    <location>
        <begin position="1"/>
        <end position="15"/>
    </location>
</feature>
<feature type="region of interest" description="Disordered" evidence="1">
    <location>
        <begin position="114"/>
        <end position="137"/>
    </location>
</feature>
<evidence type="ECO:0000256" key="1">
    <source>
        <dbReference type="SAM" id="MobiDB-lite"/>
    </source>
</evidence>
<comment type="caution">
    <text evidence="2">The sequence shown here is derived from an EMBL/GenBank/DDBJ whole genome shotgun (WGS) entry which is preliminary data.</text>
</comment>
<sequence length="287" mass="30151">MEAHDFFQTDERFELSNDATLSDPLDHDTFFDDDDDNDQDGDDDEMAAYIMNCGKDNVAHCGGSGGGRGRGGGDGGGRGLRGGKIKKVVSRRIDSDIVVDLNLRRGESDVANVAYGKGRSKKSDPKNANKKTHVDKSSVWTHGPYVVIRSPEGKTMAYRRFGAGGCSQVDEGDQMADVAGMSDNIALSHDVSRDIVNDDNDFDEDFSDGDNGDGSDDGGDSDGGIGDKGVDRGVDGGGDDGGDNGGKDGGGDDGGDGDGGDGDGSEKEFIKSNGKKYVSNFKVLFYI</sequence>
<feature type="region of interest" description="Disordered" evidence="1">
    <location>
        <begin position="195"/>
        <end position="271"/>
    </location>
</feature>
<name>A0A9K3P393_HELAN</name>
<feature type="compositionally biased region" description="Acidic residues" evidence="1">
    <location>
        <begin position="31"/>
        <end position="45"/>
    </location>
</feature>
<feature type="compositionally biased region" description="Gly residues" evidence="1">
    <location>
        <begin position="62"/>
        <end position="80"/>
    </location>
</feature>
<feature type="compositionally biased region" description="Acidic residues" evidence="1">
    <location>
        <begin position="251"/>
        <end position="263"/>
    </location>
</feature>
<dbReference type="Gramene" id="mRNA:HanXRQr2_Chr01g0018221">
    <property type="protein sequence ID" value="mRNA:HanXRQr2_Chr01g0018221"/>
    <property type="gene ID" value="HanXRQr2_Chr01g0018221"/>
</dbReference>
<organism evidence="2 3">
    <name type="scientific">Helianthus annuus</name>
    <name type="common">Common sunflower</name>
    <dbReference type="NCBI Taxonomy" id="4232"/>
    <lineage>
        <taxon>Eukaryota</taxon>
        <taxon>Viridiplantae</taxon>
        <taxon>Streptophyta</taxon>
        <taxon>Embryophyta</taxon>
        <taxon>Tracheophyta</taxon>
        <taxon>Spermatophyta</taxon>
        <taxon>Magnoliopsida</taxon>
        <taxon>eudicotyledons</taxon>
        <taxon>Gunneridae</taxon>
        <taxon>Pentapetalae</taxon>
        <taxon>asterids</taxon>
        <taxon>campanulids</taxon>
        <taxon>Asterales</taxon>
        <taxon>Asteraceae</taxon>
        <taxon>Asteroideae</taxon>
        <taxon>Heliantheae alliance</taxon>
        <taxon>Heliantheae</taxon>
        <taxon>Helianthus</taxon>
    </lineage>
</organism>
<feature type="region of interest" description="Disordered" evidence="1">
    <location>
        <begin position="60"/>
        <end position="83"/>
    </location>
</feature>
<evidence type="ECO:0000313" key="3">
    <source>
        <dbReference type="Proteomes" id="UP000215914"/>
    </source>
</evidence>
<feature type="compositionally biased region" description="Acidic residues" evidence="1">
    <location>
        <begin position="197"/>
        <end position="220"/>
    </location>
</feature>
<dbReference type="Proteomes" id="UP000215914">
    <property type="component" value="Unassembled WGS sequence"/>
</dbReference>
<proteinExistence type="predicted"/>
<reference evidence="2" key="2">
    <citation type="submission" date="2020-06" db="EMBL/GenBank/DDBJ databases">
        <title>Helianthus annuus Genome sequencing and assembly Release 2.</title>
        <authorList>
            <person name="Gouzy J."/>
            <person name="Langlade N."/>
            <person name="Munos S."/>
        </authorList>
    </citation>
    <scope>NUCLEOTIDE SEQUENCE</scope>
    <source>
        <tissue evidence="2">Leaves</tissue>
    </source>
</reference>
<feature type="region of interest" description="Disordered" evidence="1">
    <location>
        <begin position="1"/>
        <end position="45"/>
    </location>
</feature>
<dbReference type="EMBL" id="MNCJ02000316">
    <property type="protein sequence ID" value="KAF5821750.1"/>
    <property type="molecule type" value="Genomic_DNA"/>
</dbReference>
<reference evidence="2" key="1">
    <citation type="journal article" date="2017" name="Nature">
        <title>The sunflower genome provides insights into oil metabolism, flowering and Asterid evolution.</title>
        <authorList>
            <person name="Badouin H."/>
            <person name="Gouzy J."/>
            <person name="Grassa C.J."/>
            <person name="Murat F."/>
            <person name="Staton S.E."/>
            <person name="Cottret L."/>
            <person name="Lelandais-Briere C."/>
            <person name="Owens G.L."/>
            <person name="Carrere S."/>
            <person name="Mayjonade B."/>
            <person name="Legrand L."/>
            <person name="Gill N."/>
            <person name="Kane N.C."/>
            <person name="Bowers J.E."/>
            <person name="Hubner S."/>
            <person name="Bellec A."/>
            <person name="Berard A."/>
            <person name="Berges H."/>
            <person name="Blanchet N."/>
            <person name="Boniface M.C."/>
            <person name="Brunel D."/>
            <person name="Catrice O."/>
            <person name="Chaidir N."/>
            <person name="Claudel C."/>
            <person name="Donnadieu C."/>
            <person name="Faraut T."/>
            <person name="Fievet G."/>
            <person name="Helmstetter N."/>
            <person name="King M."/>
            <person name="Knapp S.J."/>
            <person name="Lai Z."/>
            <person name="Le Paslier M.C."/>
            <person name="Lippi Y."/>
            <person name="Lorenzon L."/>
            <person name="Mandel J.R."/>
            <person name="Marage G."/>
            <person name="Marchand G."/>
            <person name="Marquand E."/>
            <person name="Bret-Mestries E."/>
            <person name="Morien E."/>
            <person name="Nambeesan S."/>
            <person name="Nguyen T."/>
            <person name="Pegot-Espagnet P."/>
            <person name="Pouilly N."/>
            <person name="Raftis F."/>
            <person name="Sallet E."/>
            <person name="Schiex T."/>
            <person name="Thomas J."/>
            <person name="Vandecasteele C."/>
            <person name="Vares D."/>
            <person name="Vear F."/>
            <person name="Vautrin S."/>
            <person name="Crespi M."/>
            <person name="Mangin B."/>
            <person name="Burke J.M."/>
            <person name="Salse J."/>
            <person name="Munos S."/>
            <person name="Vincourt P."/>
            <person name="Rieseberg L.H."/>
            <person name="Langlade N.B."/>
        </authorList>
    </citation>
    <scope>NUCLEOTIDE SEQUENCE</scope>
    <source>
        <tissue evidence="2">Leaves</tissue>
    </source>
</reference>
<protein>
    <submittedName>
        <fullName evidence="2">Uncharacterized protein</fullName>
    </submittedName>
</protein>
<evidence type="ECO:0000313" key="2">
    <source>
        <dbReference type="EMBL" id="KAF5821750.1"/>
    </source>
</evidence>
<dbReference type="AlphaFoldDB" id="A0A9K3P393"/>